<keyword evidence="2" id="KW-1185">Reference proteome</keyword>
<accession>A0ABN7F5A3</accession>
<evidence type="ECO:0000313" key="1">
    <source>
        <dbReference type="EMBL" id="CAB3731427.1"/>
    </source>
</evidence>
<proteinExistence type="predicted"/>
<name>A0ABN7F5A3_9BURK</name>
<evidence type="ECO:0000313" key="2">
    <source>
        <dbReference type="Proteomes" id="UP000494116"/>
    </source>
</evidence>
<organism evidence="1 2">
    <name type="scientific">Achromobacter piechaudii</name>
    <dbReference type="NCBI Taxonomy" id="72556"/>
    <lineage>
        <taxon>Bacteria</taxon>
        <taxon>Pseudomonadati</taxon>
        <taxon>Pseudomonadota</taxon>
        <taxon>Betaproteobacteria</taxon>
        <taxon>Burkholderiales</taxon>
        <taxon>Alcaligenaceae</taxon>
        <taxon>Achromobacter</taxon>
    </lineage>
</organism>
<protein>
    <submittedName>
        <fullName evidence="1">Uncharacterized protein</fullName>
    </submittedName>
</protein>
<gene>
    <name evidence="1" type="ORF">LMG1873_04819</name>
</gene>
<dbReference type="Proteomes" id="UP000494116">
    <property type="component" value="Unassembled WGS sequence"/>
</dbReference>
<sequence>MRRLSRCVAAFVQGPSRLWIQLSANRMPESQRGVCVRVESLRF</sequence>
<reference evidence="1 2" key="1">
    <citation type="submission" date="2020-04" db="EMBL/GenBank/DDBJ databases">
        <authorList>
            <person name="De Canck E."/>
        </authorList>
    </citation>
    <scope>NUCLEOTIDE SEQUENCE [LARGE SCALE GENOMIC DNA]</scope>
    <source>
        <strain evidence="1 2">LMG 1873</strain>
    </source>
</reference>
<dbReference type="EMBL" id="CADIJS010000005">
    <property type="protein sequence ID" value="CAB3731427.1"/>
    <property type="molecule type" value="Genomic_DNA"/>
</dbReference>
<comment type="caution">
    <text evidence="1">The sequence shown here is derived from an EMBL/GenBank/DDBJ whole genome shotgun (WGS) entry which is preliminary data.</text>
</comment>